<feature type="region of interest" description="Disordered" evidence="6">
    <location>
        <begin position="1124"/>
        <end position="1263"/>
    </location>
</feature>
<evidence type="ECO:0000259" key="8">
    <source>
        <dbReference type="Pfam" id="PF24566"/>
    </source>
</evidence>
<feature type="domain" description="Integrator complex subunit 3 N-terminal" evidence="7">
    <location>
        <begin position="83"/>
        <end position="483"/>
    </location>
</feature>
<feature type="region of interest" description="Disordered" evidence="6">
    <location>
        <begin position="658"/>
        <end position="698"/>
    </location>
</feature>
<evidence type="ECO:0000256" key="3">
    <source>
        <dbReference type="ARBA" id="ARBA00006130"/>
    </source>
</evidence>
<sequence>MAEYNTGGNGKIIADPFDPTATTNSPLPPQPQLFQLEPIDVVDVWQQELVDCYVQLSVVVSGKPQAQAHDLLQQKASESMRSHCDLVNGLIYAVLTDASSSSMHFQYLNIVSRDGFTHALSRLQLVATSHKLPRLRPEVRAQLFWLMSELVKINAAGVDQILISLTRQLRGGDVSPTNLRLIKLVLGFLEANYEWLGGFPVLIATSAYAFGRLILDHSKHLDLRVRESEFVVRLLRNNFVECSMIGRDLVRMLQSVAKIPVFRDLWHNMLYEPQLIRHFAGLDHLLHTPTPKMFLANRLTFEMENKLLFILEHLPFNSFSRNLLWFVHRYLSTPESESLYSDLIRYIICVFHPSNAVLASNIVPRYVFLGGLLRFIRSQVVAANAKLALFYDWLFYDPKTDNIMNIEPGVLIITRSIDKYAYLTMSFVEFLAFLVDGYCPAMALVIRKSVSLVMSDAVEKGVVSSLMPVYEHPRVDVATRRHMHQLFPKLVPQLPVLSPASNNNNSSSNKPMVNTVPSEAFGEEDDLYDDRADADTQEETMAVDEQQPLSLLPTNMQQLTQPALPIAGLTTAAKPPSVSELHSQLLQSKAIAAPEPQRLVVMDPVSRMFQDDEIDNDGQQQQMQSLAGLIGSTDDVMPITAESSMFASTATADGAVMGKNKSPAATNGLSSRFNNLSAGSEEKEGAEESGGLVGNGQLDEDIPMLVSTDNKDSDPMVVSEESTQAALSDPSLWLFGSLLQSFVNSINAQDNNNDVEQLAGYVKEIIDVFAQSEASILSVAQVLALALVNMELEDIETNQELIDNAGGEGNSADAVEHDTLYYIFKAAQGYIDKIDGWPRVLDLVVQLTRAQKDVGFRWLLFSVSEINTPLAYRQYVMRYAQGNMRAALARDLSTLQERFPMYFYQVLPRIYSAFPCEFVGVRGIVKSVVALIDQPQVYRLTVLVSRGHLKLFGHFSRVLAAIVGRAMELDDAFEQVCMWQLLVAELGGDPLIILFLAQYLLVERRLDPTQNSETANGLLSLLRTTPPSLDLIRILAEYYAADNANDGGGLGAFDRVDFSGAVLMSWLRTNKKQVLDLIPAVVSTVKYGEVMLDLWIMRFDSSEEILKREIKDACLMAVAAATTTTNDEVTQQTKEELNKEEEPSEITNIIDEGDKFDHRDGNSTSRKRQNSANEQETSGIGRRMRRTTIRKKKKRRRRNVITSEDDSNSNSNNNSSDSDVELSNGRRRNNGSLNSNNNSDLSSLSSPLMYSSSISSVSSEDGE</sequence>
<feature type="compositionally biased region" description="Low complexity" evidence="6">
    <location>
        <begin position="1230"/>
        <end position="1263"/>
    </location>
</feature>
<keyword evidence="4" id="KW-0963">Cytoplasm</keyword>
<evidence type="ECO:0000256" key="6">
    <source>
        <dbReference type="SAM" id="MobiDB-lite"/>
    </source>
</evidence>
<dbReference type="InterPro" id="IPR056518">
    <property type="entry name" value="HEAT_Ints3_C"/>
</dbReference>
<proteinExistence type="inferred from homology"/>
<dbReference type="Proteomes" id="UP001151295">
    <property type="component" value="Unassembled WGS sequence"/>
</dbReference>
<evidence type="ECO:0008006" key="11">
    <source>
        <dbReference type="Google" id="ProtNLM"/>
    </source>
</evidence>
<dbReference type="PANTHER" id="PTHR13587">
    <property type="entry name" value="INTEGRATOR COMPLEX SUBUNIT 3"/>
    <property type="match status" value="1"/>
</dbReference>
<dbReference type="EMBL" id="JANBQD010000110">
    <property type="protein sequence ID" value="KAJ1987973.1"/>
    <property type="molecule type" value="Genomic_DNA"/>
</dbReference>
<feature type="compositionally biased region" description="Basic residues" evidence="6">
    <location>
        <begin position="1182"/>
        <end position="1199"/>
    </location>
</feature>
<feature type="compositionally biased region" description="Polar residues" evidence="6">
    <location>
        <begin position="663"/>
        <end position="676"/>
    </location>
</feature>
<comment type="caution">
    <text evidence="9">The sequence shown here is derived from an EMBL/GenBank/DDBJ whole genome shotgun (WGS) entry which is preliminary data.</text>
</comment>
<dbReference type="Pfam" id="PF10189">
    <property type="entry name" value="Ints3_N"/>
    <property type="match status" value="1"/>
</dbReference>
<reference evidence="9" key="1">
    <citation type="submission" date="2022-07" db="EMBL/GenBank/DDBJ databases">
        <title>Phylogenomic reconstructions and comparative analyses of Kickxellomycotina fungi.</title>
        <authorList>
            <person name="Reynolds N.K."/>
            <person name="Stajich J.E."/>
            <person name="Barry K."/>
            <person name="Grigoriev I.V."/>
            <person name="Crous P."/>
            <person name="Smith M.E."/>
        </authorList>
    </citation>
    <scope>NUCLEOTIDE SEQUENCE</scope>
    <source>
        <strain evidence="9">BCRC 34882</strain>
    </source>
</reference>
<feature type="region of interest" description="Disordered" evidence="6">
    <location>
        <begin position="1"/>
        <end position="24"/>
    </location>
</feature>
<comment type="similarity">
    <text evidence="3">Belongs to the Integrator subunit 3 family.</text>
</comment>
<accession>A0ABQ8PG11</accession>
<feature type="domain" description="Ints3-like C-terminal" evidence="8">
    <location>
        <begin position="751"/>
        <end position="1035"/>
    </location>
</feature>
<evidence type="ECO:0000256" key="5">
    <source>
        <dbReference type="ARBA" id="ARBA00023242"/>
    </source>
</evidence>
<evidence type="ECO:0000256" key="4">
    <source>
        <dbReference type="ARBA" id="ARBA00022490"/>
    </source>
</evidence>
<gene>
    <name evidence="9" type="ORF">EDC05_005566</name>
</gene>
<comment type="subcellular location">
    <subcellularLocation>
        <location evidence="2">Cytoplasm</location>
    </subcellularLocation>
    <subcellularLocation>
        <location evidence="1">Nucleus</location>
    </subcellularLocation>
</comment>
<feature type="compositionally biased region" description="Low complexity" evidence="6">
    <location>
        <begin position="1208"/>
        <end position="1217"/>
    </location>
</feature>
<keyword evidence="10" id="KW-1185">Reference proteome</keyword>
<evidence type="ECO:0000259" key="7">
    <source>
        <dbReference type="Pfam" id="PF10189"/>
    </source>
</evidence>
<evidence type="ECO:0000313" key="10">
    <source>
        <dbReference type="Proteomes" id="UP001151295"/>
    </source>
</evidence>
<dbReference type="PANTHER" id="PTHR13587:SF7">
    <property type="entry name" value="INTEGRATOR COMPLEX SUBUNIT 3"/>
    <property type="match status" value="1"/>
</dbReference>
<dbReference type="InterPro" id="IPR045334">
    <property type="entry name" value="INTS3"/>
</dbReference>
<evidence type="ECO:0000256" key="2">
    <source>
        <dbReference type="ARBA" id="ARBA00004496"/>
    </source>
</evidence>
<evidence type="ECO:0000256" key="1">
    <source>
        <dbReference type="ARBA" id="ARBA00004123"/>
    </source>
</evidence>
<keyword evidence="5" id="KW-0539">Nucleus</keyword>
<organism evidence="9 10">
    <name type="scientific">Coemansia umbellata</name>
    <dbReference type="NCBI Taxonomy" id="1424467"/>
    <lineage>
        <taxon>Eukaryota</taxon>
        <taxon>Fungi</taxon>
        <taxon>Fungi incertae sedis</taxon>
        <taxon>Zoopagomycota</taxon>
        <taxon>Kickxellomycotina</taxon>
        <taxon>Kickxellomycetes</taxon>
        <taxon>Kickxellales</taxon>
        <taxon>Kickxellaceae</taxon>
        <taxon>Coemansia</taxon>
    </lineage>
</organism>
<feature type="compositionally biased region" description="Basic and acidic residues" evidence="6">
    <location>
        <begin position="1152"/>
        <end position="1161"/>
    </location>
</feature>
<name>A0ABQ8PG11_9FUNG</name>
<protein>
    <recommendedName>
        <fullName evidence="11">Integrator complex subunit 3</fullName>
    </recommendedName>
</protein>
<evidence type="ECO:0000313" key="9">
    <source>
        <dbReference type="EMBL" id="KAJ1987973.1"/>
    </source>
</evidence>
<feature type="region of interest" description="Disordered" evidence="6">
    <location>
        <begin position="498"/>
        <end position="517"/>
    </location>
</feature>
<dbReference type="Pfam" id="PF24566">
    <property type="entry name" value="HEAT_Ints3_C"/>
    <property type="match status" value="1"/>
</dbReference>
<dbReference type="InterPro" id="IPR019333">
    <property type="entry name" value="INTS3_N"/>
</dbReference>